<gene>
    <name evidence="6" type="ORF">Sphch_3909</name>
</gene>
<protein>
    <submittedName>
        <fullName evidence="6">Transcriptional regulator, GntR family</fullName>
    </submittedName>
</protein>
<dbReference type="InterPro" id="IPR011711">
    <property type="entry name" value="GntR_C"/>
</dbReference>
<evidence type="ECO:0000313" key="6">
    <source>
        <dbReference type="EMBL" id="AEG51490.1"/>
    </source>
</evidence>
<dbReference type="STRING" id="690566.Sphch_3909"/>
<evidence type="ECO:0000256" key="1">
    <source>
        <dbReference type="ARBA" id="ARBA00023015"/>
    </source>
</evidence>
<dbReference type="Pfam" id="PF00392">
    <property type="entry name" value="GntR"/>
    <property type="match status" value="1"/>
</dbReference>
<feature type="domain" description="HTH gntR-type" evidence="5">
    <location>
        <begin position="5"/>
        <end position="72"/>
    </location>
</feature>
<evidence type="ECO:0000313" key="7">
    <source>
        <dbReference type="Proteomes" id="UP000007150"/>
    </source>
</evidence>
<dbReference type="InterPro" id="IPR000524">
    <property type="entry name" value="Tscrpt_reg_HTH_GntR"/>
</dbReference>
<dbReference type="SUPFAM" id="SSF48008">
    <property type="entry name" value="GntR ligand-binding domain-like"/>
    <property type="match status" value="1"/>
</dbReference>
<organism evidence="6 7">
    <name type="scientific">Sphingobium chlorophenolicum L-1</name>
    <dbReference type="NCBI Taxonomy" id="690566"/>
    <lineage>
        <taxon>Bacteria</taxon>
        <taxon>Pseudomonadati</taxon>
        <taxon>Pseudomonadota</taxon>
        <taxon>Alphaproteobacteria</taxon>
        <taxon>Sphingomonadales</taxon>
        <taxon>Sphingomonadaceae</taxon>
        <taxon>Sphingobium</taxon>
    </lineage>
</organism>
<feature type="compositionally biased region" description="Basic and acidic residues" evidence="4">
    <location>
        <begin position="220"/>
        <end position="231"/>
    </location>
</feature>
<dbReference type="EMBL" id="CP002799">
    <property type="protein sequence ID" value="AEG51490.1"/>
    <property type="molecule type" value="Genomic_DNA"/>
</dbReference>
<keyword evidence="1" id="KW-0805">Transcription regulation</keyword>
<dbReference type="InterPro" id="IPR036388">
    <property type="entry name" value="WH-like_DNA-bd_sf"/>
</dbReference>
<sequence length="239" mass="26565">MEVDETQARVAADRLTADIRSGLLAPGSKLKVTELKARYGIGASPLREALLMVTSLGYVTGESHRGYRVAALSADDLADITTARQIIETGMLRDSMTVRKDEWAVGVIAALERLRLAVSRSTLERIDNNDPVGLAHRQFHTALVAGCPSERLMTMQQLLFDQAGRYRDVMIRKVRSREDFIAIHEDLARIVLADNIEEACEALRGHLHLTQRDVDIAMREEKGDKGRKREQAAPALNPI</sequence>
<dbReference type="KEGG" id="sch:Sphch_3909"/>
<dbReference type="InterPro" id="IPR036390">
    <property type="entry name" value="WH_DNA-bd_sf"/>
</dbReference>
<keyword evidence="2" id="KW-0238">DNA-binding</keyword>
<dbReference type="PANTHER" id="PTHR43537">
    <property type="entry name" value="TRANSCRIPTIONAL REGULATOR, GNTR FAMILY"/>
    <property type="match status" value="1"/>
</dbReference>
<accession>F6F1S4</accession>
<dbReference type="HOGENOM" id="CLU_017584_5_3_5"/>
<proteinExistence type="predicted"/>
<name>F6F1S4_SPHCR</name>
<evidence type="ECO:0000256" key="4">
    <source>
        <dbReference type="SAM" id="MobiDB-lite"/>
    </source>
</evidence>
<keyword evidence="3" id="KW-0804">Transcription</keyword>
<dbReference type="PROSITE" id="PS50949">
    <property type="entry name" value="HTH_GNTR"/>
    <property type="match status" value="1"/>
</dbReference>
<dbReference type="SMART" id="SM00895">
    <property type="entry name" value="FCD"/>
    <property type="match status" value="1"/>
</dbReference>
<reference evidence="6 7" key="1">
    <citation type="submission" date="2011-05" db="EMBL/GenBank/DDBJ databases">
        <title>Complete sequence of chromosome 2 of Sphingobium chlorophenolicum L-1.</title>
        <authorList>
            <consortium name="US DOE Joint Genome Institute"/>
            <person name="Lucas S."/>
            <person name="Han J."/>
            <person name="Lapidus A."/>
            <person name="Cheng J.-F."/>
            <person name="Goodwin L."/>
            <person name="Pitluck S."/>
            <person name="Peters L."/>
            <person name="Daligault H."/>
            <person name="Han C."/>
            <person name="Tapia R."/>
            <person name="Land M."/>
            <person name="Hauser L."/>
            <person name="Kyrpides N."/>
            <person name="Ivanova N."/>
            <person name="Pagani I."/>
            <person name="Turner P."/>
            <person name="Copley S."/>
            <person name="Woyke T."/>
        </authorList>
    </citation>
    <scope>NUCLEOTIDE SEQUENCE [LARGE SCALE GENOMIC DNA]</scope>
    <source>
        <strain evidence="6 7">L-1</strain>
    </source>
</reference>
<dbReference type="GO" id="GO:0003700">
    <property type="term" value="F:DNA-binding transcription factor activity"/>
    <property type="evidence" value="ECO:0007669"/>
    <property type="project" value="InterPro"/>
</dbReference>
<evidence type="ECO:0000259" key="5">
    <source>
        <dbReference type="PROSITE" id="PS50949"/>
    </source>
</evidence>
<dbReference type="Pfam" id="PF07729">
    <property type="entry name" value="FCD"/>
    <property type="match status" value="1"/>
</dbReference>
<dbReference type="Gene3D" id="1.20.120.530">
    <property type="entry name" value="GntR ligand-binding domain-like"/>
    <property type="match status" value="1"/>
</dbReference>
<dbReference type="InterPro" id="IPR008920">
    <property type="entry name" value="TF_FadR/GntR_C"/>
</dbReference>
<dbReference type="Gene3D" id="1.10.10.10">
    <property type="entry name" value="Winged helix-like DNA-binding domain superfamily/Winged helix DNA-binding domain"/>
    <property type="match status" value="1"/>
</dbReference>
<keyword evidence="7" id="KW-1185">Reference proteome</keyword>
<dbReference type="Proteomes" id="UP000007150">
    <property type="component" value="Chromosome 2"/>
</dbReference>
<feature type="region of interest" description="Disordered" evidence="4">
    <location>
        <begin position="220"/>
        <end position="239"/>
    </location>
</feature>
<evidence type="ECO:0000256" key="3">
    <source>
        <dbReference type="ARBA" id="ARBA00023163"/>
    </source>
</evidence>
<dbReference type="RefSeq" id="WP_013849714.1">
    <property type="nucleotide sequence ID" value="NC_015594.1"/>
</dbReference>
<dbReference type="AlphaFoldDB" id="F6F1S4"/>
<dbReference type="GO" id="GO:0003677">
    <property type="term" value="F:DNA binding"/>
    <property type="evidence" value="ECO:0007669"/>
    <property type="project" value="UniProtKB-KW"/>
</dbReference>
<dbReference type="SUPFAM" id="SSF46785">
    <property type="entry name" value="Winged helix' DNA-binding domain"/>
    <property type="match status" value="1"/>
</dbReference>
<evidence type="ECO:0000256" key="2">
    <source>
        <dbReference type="ARBA" id="ARBA00023125"/>
    </source>
</evidence>
<dbReference type="SMART" id="SM00345">
    <property type="entry name" value="HTH_GNTR"/>
    <property type="match status" value="1"/>
</dbReference>
<dbReference type="PANTHER" id="PTHR43537:SF20">
    <property type="entry name" value="HTH-TYPE TRANSCRIPTIONAL REPRESSOR GLAR"/>
    <property type="match status" value="1"/>
</dbReference>